<organism evidence="1 2">
    <name type="scientific">Solihabitans fulvus</name>
    <dbReference type="NCBI Taxonomy" id="1892852"/>
    <lineage>
        <taxon>Bacteria</taxon>
        <taxon>Bacillati</taxon>
        <taxon>Actinomycetota</taxon>
        <taxon>Actinomycetes</taxon>
        <taxon>Pseudonocardiales</taxon>
        <taxon>Pseudonocardiaceae</taxon>
        <taxon>Solihabitans</taxon>
    </lineage>
</organism>
<reference evidence="1 2" key="1">
    <citation type="submission" date="2019-09" db="EMBL/GenBank/DDBJ databases">
        <title>Goodfellowia gen. nov., a new genus of the Pseudonocardineae related to Actinoalloteichus, containing Goodfellowia coeruleoviolacea gen. nov., comb. nov. gen. nov., comb. nov.</title>
        <authorList>
            <person name="Labeda D."/>
        </authorList>
    </citation>
    <scope>NUCLEOTIDE SEQUENCE [LARGE SCALE GENOMIC DNA]</scope>
    <source>
        <strain evidence="1 2">AN110305</strain>
    </source>
</reference>
<keyword evidence="2" id="KW-1185">Reference proteome</keyword>
<evidence type="ECO:0008006" key="3">
    <source>
        <dbReference type="Google" id="ProtNLM"/>
    </source>
</evidence>
<evidence type="ECO:0000313" key="1">
    <source>
        <dbReference type="EMBL" id="KAA2261059.1"/>
    </source>
</evidence>
<dbReference type="AlphaFoldDB" id="A0A5B2XDF2"/>
<evidence type="ECO:0000313" key="2">
    <source>
        <dbReference type="Proteomes" id="UP000323454"/>
    </source>
</evidence>
<dbReference type="RefSeq" id="WP_149850858.1">
    <property type="nucleotide sequence ID" value="NZ_VUOB01000031.1"/>
</dbReference>
<proteinExistence type="predicted"/>
<gene>
    <name evidence="1" type="ORF">F0L68_18505</name>
</gene>
<name>A0A5B2XDF2_9PSEU</name>
<sequence length="458" mass="48668">MPTSLSMAVGTLDYTPVAPPWPSLWMGGYGAVPRGNQGDVARRLRAHCVALNDGVSTKVLLRVDVVGVPRDLHQAIRDQVLGMISNSADFMMVSSHTHSGPFIGDISPDPYILMGLQPADIDAINGSTQIFMDDLVGLVQSTLAQDLTPVTLGYAEGNVQIGYNRAELPTVLTDVPVLLARNASTNAPLAVLFGYNCHPVARGYDETFDSDYAGFAAEAISAALGVPALFLQGTAGDQDPLTPHQPQQVVSLGQQLADTVLNLVSHGGFTAVTGPISTQLTEINLPLAVDLGNPAAVVQLRDKFRQRLDTLPPDDYAYRHASVMLDQIAGNGLTQTFPMPIQLWKLGGLNLFGLAHEVLSEYHVKLKALAAGPMWIAAYANEVCGYVAGDATIWAGGTKHFGYEAGWTDDVTIGGDGTWPMFYGFPVPFKASPNGVTPPAPNTVERVIVDTCAALLHG</sequence>
<dbReference type="EMBL" id="VUOB01000031">
    <property type="protein sequence ID" value="KAA2261059.1"/>
    <property type="molecule type" value="Genomic_DNA"/>
</dbReference>
<protein>
    <recommendedName>
        <fullName evidence="3">Neutral/alkaline non-lysosomal ceramidase, N-terminal</fullName>
    </recommendedName>
</protein>
<comment type="caution">
    <text evidence="1">The sequence shown here is derived from an EMBL/GenBank/DDBJ whole genome shotgun (WGS) entry which is preliminary data.</text>
</comment>
<accession>A0A5B2XDF2</accession>
<reference evidence="1 2" key="2">
    <citation type="submission" date="2019-09" db="EMBL/GenBank/DDBJ databases">
        <authorList>
            <person name="Jin C."/>
        </authorList>
    </citation>
    <scope>NUCLEOTIDE SEQUENCE [LARGE SCALE GENOMIC DNA]</scope>
    <source>
        <strain evidence="1 2">AN110305</strain>
    </source>
</reference>
<dbReference type="OrthoDB" id="2579961at2"/>
<dbReference type="Proteomes" id="UP000323454">
    <property type="component" value="Unassembled WGS sequence"/>
</dbReference>